<dbReference type="EMBL" id="JZUY01000068">
    <property type="protein sequence ID" value="KLC01067.1"/>
    <property type="molecule type" value="Genomic_DNA"/>
</dbReference>
<evidence type="ECO:0000313" key="1">
    <source>
        <dbReference type="EMBL" id="KLC01067.1"/>
    </source>
</evidence>
<sequence>MESLCRSLIAAFVFLELSGDDVVDPDSAISAAEGIAAELQGASLEERTAFVRVCEQEAATSRDQRFAHFVAGLPYSTGLIDDEAKQFIQADVAS</sequence>
<dbReference type="AlphaFoldDB" id="A0A0G8W0T3"/>
<evidence type="ECO:0000313" key="4">
    <source>
        <dbReference type="Proteomes" id="UP000035369"/>
    </source>
</evidence>
<dbReference type="EMBL" id="PUUL01000046">
    <property type="protein sequence ID" value="RXD54392.1"/>
    <property type="molecule type" value="Genomic_DNA"/>
</dbReference>
<keyword evidence="4" id="KW-1185">Reference proteome</keyword>
<evidence type="ECO:0008006" key="7">
    <source>
        <dbReference type="Google" id="ProtNLM"/>
    </source>
</evidence>
<dbReference type="Proteomes" id="UP000035369">
    <property type="component" value="Unassembled WGS sequence"/>
</dbReference>
<dbReference type="EMBL" id="JAAGYU010000188">
    <property type="protein sequence ID" value="NEL78760.1"/>
    <property type="molecule type" value="Genomic_DNA"/>
</dbReference>
<evidence type="ECO:0000313" key="5">
    <source>
        <dbReference type="Proteomes" id="UP000289372"/>
    </source>
</evidence>
<name>A0A0G8W0T3_XANPE</name>
<dbReference type="Proteomes" id="UP000471082">
    <property type="component" value="Unassembled WGS sequence"/>
</dbReference>
<gene>
    <name evidence="3" type="ORF">DB769_09360</name>
    <name evidence="2" type="ORF">G3W61_21360</name>
    <name evidence="1" type="ORF">XP315_23420</name>
</gene>
<dbReference type="Proteomes" id="UP000289372">
    <property type="component" value="Unassembled WGS sequence"/>
</dbReference>
<organism evidence="2 6">
    <name type="scientific">Xanthomonas perforans</name>
    <dbReference type="NCBI Taxonomy" id="442694"/>
    <lineage>
        <taxon>Bacteria</taxon>
        <taxon>Pseudomonadati</taxon>
        <taxon>Pseudomonadota</taxon>
        <taxon>Gammaproteobacteria</taxon>
        <taxon>Lysobacterales</taxon>
        <taxon>Lysobacteraceae</taxon>
        <taxon>Xanthomonas</taxon>
    </lineage>
</organism>
<dbReference type="RefSeq" id="WP_033479477.1">
    <property type="nucleotide sequence ID" value="NZ_CP018475.1"/>
</dbReference>
<evidence type="ECO:0000313" key="3">
    <source>
        <dbReference type="EMBL" id="RXD54392.1"/>
    </source>
</evidence>
<protein>
    <recommendedName>
        <fullName evidence="7">Co-chaperone DjlA N-terminal domain-containing protein</fullName>
    </recommendedName>
</protein>
<evidence type="ECO:0000313" key="2">
    <source>
        <dbReference type="EMBL" id="NEL78760.1"/>
    </source>
</evidence>
<comment type="caution">
    <text evidence="2">The sequence shown here is derived from an EMBL/GenBank/DDBJ whole genome shotgun (WGS) entry which is preliminary data.</text>
</comment>
<dbReference type="KEGG" id="xpe:BJD13_15245"/>
<dbReference type="GeneID" id="61777232"/>
<accession>A0A0G8W0T3</accession>
<evidence type="ECO:0000313" key="6">
    <source>
        <dbReference type="Proteomes" id="UP000471082"/>
    </source>
</evidence>
<reference evidence="2 6" key="3">
    <citation type="submission" date="2019-11" db="EMBL/GenBank/DDBJ databases">
        <title>Genome-resolved metagenomics to study the prevalence of co-infection and intraspecific heterogeneity among plant pathogen metapopulations.</title>
        <authorList>
            <person name="Newberry E."/>
            <person name="Bhandari R."/>
            <person name="Kemble J."/>
            <person name="Sikora E."/>
            <person name="Potnis N."/>
        </authorList>
    </citation>
    <scope>NUCLEOTIDE SEQUENCE [LARGE SCALE GENOMIC DNA]</scope>
    <source>
        <strain evidence="2">Xp_Tom_Tuscaloosa_18b</strain>
    </source>
</reference>
<proteinExistence type="predicted"/>
<reference evidence="1 4" key="1">
    <citation type="submission" date="2015-02" db="EMBL/GenBank/DDBJ databases">
        <title>Whole genome sequencing of multiple isolates of three species of pepper and tomato-infecting xanthomonads reveals genetic diversity in field strains and pinpoints effectors responsible for host specificity.</title>
        <authorList>
            <person name="Schwartz A."/>
            <person name="Dahlbeck D."/>
            <person name="Staskawicz B."/>
            <person name="Bart R."/>
            <person name="Potnis N."/>
            <person name="Minsavage G."/>
            <person name="Timilsina S."/>
            <person name="Goss E."/>
            <person name="Jones J."/>
            <person name="Vallad G."/>
            <person name="Barak J."/>
            <person name="Miller S."/>
            <person name="Ritchie D."/>
            <person name="Martins J.Jr."/>
            <person name="Patane J.S."/>
            <person name="Setubal J.C."/>
        </authorList>
    </citation>
    <scope>NUCLEOTIDE SEQUENCE [LARGE SCALE GENOMIC DNA]</scope>
    <source>
        <strain evidence="1 4">Xp3-15</strain>
    </source>
</reference>
<reference evidence="3 5" key="2">
    <citation type="submission" date="2018-02" db="EMBL/GenBank/DDBJ databases">
        <title>Characterization of Xanthomonas diversity in transplant houses and field plants.</title>
        <authorList>
            <person name="Abrahamian P."/>
            <person name="Timilsina S."/>
            <person name="Minsavage G.V."/>
            <person name="Goss E.M."/>
            <person name="Jones J.B."/>
            <person name="Vallad G.E."/>
        </authorList>
    </citation>
    <scope>NUCLEOTIDE SEQUENCE [LARGE SCALE GENOMIC DNA]</scope>
    <source>
        <strain evidence="3 5">GEV2132</strain>
    </source>
</reference>